<proteinExistence type="inferred from homology"/>
<dbReference type="Pfam" id="PF00270">
    <property type="entry name" value="DEAD"/>
    <property type="match status" value="1"/>
</dbReference>
<dbReference type="InterPro" id="IPR011545">
    <property type="entry name" value="DEAD/DEAH_box_helicase_dom"/>
</dbReference>
<evidence type="ECO:0000256" key="11">
    <source>
        <dbReference type="ARBA" id="ARBA00048988"/>
    </source>
</evidence>
<keyword evidence="1 12" id="KW-0639">Primosome</keyword>
<feature type="binding site" evidence="12">
    <location>
        <position position="491"/>
    </location>
    <ligand>
        <name>Zn(2+)</name>
        <dbReference type="ChEBI" id="CHEBI:29105"/>
        <label>1</label>
    </ligand>
</feature>
<evidence type="ECO:0000256" key="5">
    <source>
        <dbReference type="ARBA" id="ARBA00022801"/>
    </source>
</evidence>
<keyword evidence="3 12" id="KW-0479">Metal-binding</keyword>
<dbReference type="InterPro" id="IPR027417">
    <property type="entry name" value="P-loop_NTPase"/>
</dbReference>
<dbReference type="Pfam" id="PF17764">
    <property type="entry name" value="PriA_3primeBD"/>
    <property type="match status" value="1"/>
</dbReference>
<dbReference type="SUPFAM" id="SSF52540">
    <property type="entry name" value="P-loop containing nucleoside triphosphate hydrolases"/>
    <property type="match status" value="1"/>
</dbReference>
<dbReference type="FunFam" id="3.40.50.300:FF:000489">
    <property type="entry name" value="Primosome assembly protein PriA"/>
    <property type="match status" value="1"/>
</dbReference>
<evidence type="ECO:0000313" key="15">
    <source>
        <dbReference type="EMBL" id="HIS30108.1"/>
    </source>
</evidence>
<dbReference type="Gene3D" id="3.40.1440.60">
    <property type="entry name" value="PriA, 3(prime) DNA-binding domain"/>
    <property type="match status" value="1"/>
</dbReference>
<dbReference type="Gene3D" id="3.40.50.300">
    <property type="entry name" value="P-loop containing nucleotide triphosphate hydrolases"/>
    <property type="match status" value="2"/>
</dbReference>
<evidence type="ECO:0000256" key="2">
    <source>
        <dbReference type="ARBA" id="ARBA00022705"/>
    </source>
</evidence>
<dbReference type="GO" id="GO:0016787">
    <property type="term" value="F:hydrolase activity"/>
    <property type="evidence" value="ECO:0007669"/>
    <property type="project" value="UniProtKB-KW"/>
</dbReference>
<dbReference type="EMBL" id="DVIQ01000004">
    <property type="protein sequence ID" value="HIS30108.1"/>
    <property type="molecule type" value="Genomic_DNA"/>
</dbReference>
<dbReference type="Proteomes" id="UP000823935">
    <property type="component" value="Unassembled WGS sequence"/>
</dbReference>
<dbReference type="GO" id="GO:0005524">
    <property type="term" value="F:ATP binding"/>
    <property type="evidence" value="ECO:0007669"/>
    <property type="project" value="UniProtKB-UniRule"/>
</dbReference>
<evidence type="ECO:0000256" key="9">
    <source>
        <dbReference type="ARBA" id="ARBA00023125"/>
    </source>
</evidence>
<dbReference type="PROSITE" id="PS51194">
    <property type="entry name" value="HELICASE_CTER"/>
    <property type="match status" value="1"/>
</dbReference>
<dbReference type="CDD" id="cd17929">
    <property type="entry name" value="DEXHc_priA"/>
    <property type="match status" value="1"/>
</dbReference>
<dbReference type="GO" id="GO:0006270">
    <property type="term" value="P:DNA replication initiation"/>
    <property type="evidence" value="ECO:0007669"/>
    <property type="project" value="TreeGrafter"/>
</dbReference>
<dbReference type="GO" id="GO:0043138">
    <property type="term" value="F:3'-5' DNA helicase activity"/>
    <property type="evidence" value="ECO:0007669"/>
    <property type="project" value="UniProtKB-EC"/>
</dbReference>
<name>A0A9D1JIZ4_9FIRM</name>
<keyword evidence="2 12" id="KW-0235">DNA replication</keyword>
<feature type="binding site" evidence="12">
    <location>
        <position position="475"/>
    </location>
    <ligand>
        <name>Zn(2+)</name>
        <dbReference type="ChEBI" id="CHEBI:29105"/>
        <label>2</label>
    </ligand>
</feature>
<feature type="binding site" evidence="12">
    <location>
        <position position="478"/>
    </location>
    <ligand>
        <name>Zn(2+)</name>
        <dbReference type="ChEBI" id="CHEBI:29105"/>
        <label>2</label>
    </ligand>
</feature>
<dbReference type="InterPro" id="IPR042115">
    <property type="entry name" value="PriA_3primeBD_sf"/>
</dbReference>
<evidence type="ECO:0000256" key="7">
    <source>
        <dbReference type="ARBA" id="ARBA00022833"/>
    </source>
</evidence>
<dbReference type="AlphaFoldDB" id="A0A9D1JIZ4"/>
<comment type="catalytic activity">
    <reaction evidence="12">
        <text>Couples ATP hydrolysis with the unwinding of duplex DNA by translocating in the 3'-5' direction.</text>
        <dbReference type="EC" id="5.6.2.4"/>
    </reaction>
</comment>
<dbReference type="HAMAP" id="MF_00983">
    <property type="entry name" value="PriA"/>
    <property type="match status" value="1"/>
</dbReference>
<dbReference type="SMART" id="SM00487">
    <property type="entry name" value="DEXDc"/>
    <property type="match status" value="1"/>
</dbReference>
<keyword evidence="9 12" id="KW-0238">DNA-binding</keyword>
<dbReference type="EC" id="5.6.2.4" evidence="12"/>
<keyword evidence="5 12" id="KW-0378">Hydrolase</keyword>
<evidence type="ECO:0000256" key="3">
    <source>
        <dbReference type="ARBA" id="ARBA00022723"/>
    </source>
</evidence>
<comment type="subunit">
    <text evidence="12">Component of the replication restart primosome.</text>
</comment>
<evidence type="ECO:0000256" key="12">
    <source>
        <dbReference type="HAMAP-Rule" id="MF_00983"/>
    </source>
</evidence>
<keyword evidence="7 12" id="KW-0862">Zinc</keyword>
<evidence type="ECO:0000256" key="10">
    <source>
        <dbReference type="ARBA" id="ARBA00023235"/>
    </source>
</evidence>
<keyword evidence="6 12" id="KW-0347">Helicase</keyword>
<dbReference type="GO" id="GO:0008270">
    <property type="term" value="F:zinc ion binding"/>
    <property type="evidence" value="ECO:0007669"/>
    <property type="project" value="UniProtKB-UniRule"/>
</dbReference>
<dbReference type="GO" id="GO:0006269">
    <property type="term" value="P:DNA replication, synthesis of primer"/>
    <property type="evidence" value="ECO:0007669"/>
    <property type="project" value="UniProtKB-KW"/>
</dbReference>
<dbReference type="Pfam" id="PF18319">
    <property type="entry name" value="Zn_ribbon_PriA"/>
    <property type="match status" value="1"/>
</dbReference>
<comment type="function">
    <text evidence="12">Initiates the restart of stalled replication forks, which reloads the replicative helicase on sites other than the origin of replication. Recognizes and binds to abandoned replication forks and remodels them to uncover a helicase loading site. Promotes assembly of the primosome at these replication forks.</text>
</comment>
<dbReference type="InterPro" id="IPR014001">
    <property type="entry name" value="Helicase_ATP-bd"/>
</dbReference>
<comment type="similarity">
    <text evidence="12">Belongs to the helicase family. PriA subfamily.</text>
</comment>
<feature type="binding site" evidence="12">
    <location>
        <position position="458"/>
    </location>
    <ligand>
        <name>Zn(2+)</name>
        <dbReference type="ChEBI" id="CHEBI:29105"/>
        <label>2</label>
    </ligand>
</feature>
<dbReference type="PANTHER" id="PTHR30580">
    <property type="entry name" value="PRIMOSOMAL PROTEIN N"/>
    <property type="match status" value="1"/>
</dbReference>
<dbReference type="GO" id="GO:1990077">
    <property type="term" value="C:primosome complex"/>
    <property type="evidence" value="ECO:0007669"/>
    <property type="project" value="UniProtKB-UniRule"/>
</dbReference>
<evidence type="ECO:0000259" key="13">
    <source>
        <dbReference type="PROSITE" id="PS51192"/>
    </source>
</evidence>
<protein>
    <recommendedName>
        <fullName evidence="12">Replication restart protein PriA</fullName>
    </recommendedName>
    <alternativeName>
        <fullName evidence="12">ATP-dependent DNA helicase PriA</fullName>
        <ecNumber evidence="12">5.6.2.4</ecNumber>
    </alternativeName>
    <alternativeName>
        <fullName evidence="12">DNA 3'-5' helicase PriA</fullName>
    </alternativeName>
</protein>
<dbReference type="NCBIfam" id="TIGR00595">
    <property type="entry name" value="priA"/>
    <property type="match status" value="1"/>
</dbReference>
<feature type="binding site" evidence="12">
    <location>
        <position position="461"/>
    </location>
    <ligand>
        <name>Zn(2+)</name>
        <dbReference type="ChEBI" id="CHEBI:29105"/>
        <label>2</label>
    </ligand>
</feature>
<evidence type="ECO:0000256" key="1">
    <source>
        <dbReference type="ARBA" id="ARBA00022515"/>
    </source>
</evidence>
<feature type="domain" description="Helicase C-terminal" evidence="14">
    <location>
        <begin position="483"/>
        <end position="650"/>
    </location>
</feature>
<reference evidence="15" key="2">
    <citation type="journal article" date="2021" name="PeerJ">
        <title>Extensive microbial diversity within the chicken gut microbiome revealed by metagenomics and culture.</title>
        <authorList>
            <person name="Gilroy R."/>
            <person name="Ravi A."/>
            <person name="Getino M."/>
            <person name="Pursley I."/>
            <person name="Horton D.L."/>
            <person name="Alikhan N.F."/>
            <person name="Baker D."/>
            <person name="Gharbi K."/>
            <person name="Hall N."/>
            <person name="Watson M."/>
            <person name="Adriaenssens E.M."/>
            <person name="Foster-Nyarko E."/>
            <person name="Jarju S."/>
            <person name="Secka A."/>
            <person name="Antonio M."/>
            <person name="Oren A."/>
            <person name="Chaudhuri R.R."/>
            <person name="La Ragione R."/>
            <person name="Hildebrand F."/>
            <person name="Pallen M.J."/>
        </authorList>
    </citation>
    <scope>NUCLEOTIDE SEQUENCE</scope>
    <source>
        <strain evidence="15">CHK190-19873</strain>
    </source>
</reference>
<comment type="caution">
    <text evidence="15">The sequence shown here is derived from an EMBL/GenBank/DDBJ whole genome shotgun (WGS) entry which is preliminary data.</text>
</comment>
<keyword evidence="10 12" id="KW-0413">Isomerase</keyword>
<comment type="cofactor">
    <cofactor evidence="12">
        <name>Zn(2+)</name>
        <dbReference type="ChEBI" id="CHEBI:29105"/>
    </cofactor>
    <text evidence="12">Binds 2 zinc ions per subunit.</text>
</comment>
<feature type="binding site" evidence="12">
    <location>
        <position position="452"/>
    </location>
    <ligand>
        <name>Zn(2+)</name>
        <dbReference type="ChEBI" id="CHEBI:29105"/>
        <label>1</label>
    </ligand>
</feature>
<evidence type="ECO:0000313" key="16">
    <source>
        <dbReference type="Proteomes" id="UP000823935"/>
    </source>
</evidence>
<dbReference type="InterPro" id="IPR041222">
    <property type="entry name" value="PriA_3primeBD"/>
</dbReference>
<sequence length="739" mass="82846">MSLFADVIVDISQESLDRPFQYRIPVDLAGRVGPGTAVRIPFGRGDREITGYVIGTGQTPKIAPERIKEIAGVLEGSVGVEARLIALAAWLRDFYGSTMIQALKTVLPVKKKEKPKAQTILSLAAAEEEAEKSLALFRQKHQNARARLLEALIQERELPSQLVTRKLNVTAPVITSLENMGLLRKTVRQEYRNPVHVREGGRRSVALNLAQQTVADQITKAWEEGNRKPCLIYGVTGCGKTEIYMELIARGIARGQQAIVLIPEIALTYQTVIRFYRRFGDRISIMNSRLSKGERYDQYERARKGLIDVMIGPRSALFTPFPNLGIIIVDEEHETSYQSETSPRYHARETAVRRGELEDAMVVFGSATPSLEAYYKASRGIYTLYTIKERAQKRALPTVQITDMRKELAAGNRTVLGRKLRQELEECLAAGDQAMLFLNRRGYAGFLSCRSCGAPVKCPHCDVSLSIHRGGRLVCHYCGYETRIPETCPECGSSFLRSFGIGTQQVEDFIKKEFPRARVLRMDLDTTREKDGHEKILAAFADREADILIGTQMIVKGHDFPDVVLVGILAADMSLHASDYRAAERTFQLLTQAAGRAGRGGREGRVVIQTYDPGHYSIRAAAKQDYEEFYRQEILYRSMGGYPPSGAMLAVHGTCEDEAYLGMAMGYLKEFLDRLAGKCGAGIIGPAEETVAKINDIYRRVLYVKHSREEVLTFLKEKAEQYMEINEGFRKITVQFERC</sequence>
<evidence type="ECO:0000256" key="6">
    <source>
        <dbReference type="ARBA" id="ARBA00022806"/>
    </source>
</evidence>
<evidence type="ECO:0000256" key="4">
    <source>
        <dbReference type="ARBA" id="ARBA00022741"/>
    </source>
</evidence>
<dbReference type="InterPro" id="IPR001650">
    <property type="entry name" value="Helicase_C-like"/>
</dbReference>
<dbReference type="CDD" id="cd18804">
    <property type="entry name" value="SF2_C_priA"/>
    <property type="match status" value="1"/>
</dbReference>
<dbReference type="GO" id="GO:0006302">
    <property type="term" value="P:double-strand break repair"/>
    <property type="evidence" value="ECO:0007669"/>
    <property type="project" value="InterPro"/>
</dbReference>
<feature type="binding site" evidence="12">
    <location>
        <position position="449"/>
    </location>
    <ligand>
        <name>Zn(2+)</name>
        <dbReference type="ChEBI" id="CHEBI:29105"/>
        <label>1</label>
    </ligand>
</feature>
<organism evidence="15 16">
    <name type="scientific">Candidatus Limivivens intestinipullorum</name>
    <dbReference type="NCBI Taxonomy" id="2840858"/>
    <lineage>
        <taxon>Bacteria</taxon>
        <taxon>Bacillati</taxon>
        <taxon>Bacillota</taxon>
        <taxon>Clostridia</taxon>
        <taxon>Lachnospirales</taxon>
        <taxon>Lachnospiraceae</taxon>
        <taxon>Lachnospiraceae incertae sedis</taxon>
        <taxon>Candidatus Limivivens</taxon>
    </lineage>
</organism>
<dbReference type="InterPro" id="IPR040498">
    <property type="entry name" value="PriA_CRR"/>
</dbReference>
<dbReference type="Pfam" id="PF00271">
    <property type="entry name" value="Helicase_C"/>
    <property type="match status" value="1"/>
</dbReference>
<dbReference type="SMART" id="SM00490">
    <property type="entry name" value="HELICc"/>
    <property type="match status" value="1"/>
</dbReference>
<comment type="catalytic activity">
    <reaction evidence="11 12">
        <text>ATP + H2O = ADP + phosphate + H(+)</text>
        <dbReference type="Rhea" id="RHEA:13065"/>
        <dbReference type="ChEBI" id="CHEBI:15377"/>
        <dbReference type="ChEBI" id="CHEBI:15378"/>
        <dbReference type="ChEBI" id="CHEBI:30616"/>
        <dbReference type="ChEBI" id="CHEBI:43474"/>
        <dbReference type="ChEBI" id="CHEBI:456216"/>
        <dbReference type="EC" id="5.6.2.4"/>
    </reaction>
</comment>
<feature type="binding site" evidence="12">
    <location>
        <position position="488"/>
    </location>
    <ligand>
        <name>Zn(2+)</name>
        <dbReference type="ChEBI" id="CHEBI:29105"/>
        <label>1</label>
    </ligand>
</feature>
<dbReference type="InterPro" id="IPR005259">
    <property type="entry name" value="PriA"/>
</dbReference>
<dbReference type="GO" id="GO:0003677">
    <property type="term" value="F:DNA binding"/>
    <property type="evidence" value="ECO:0007669"/>
    <property type="project" value="UniProtKB-UniRule"/>
</dbReference>
<dbReference type="GO" id="GO:0006310">
    <property type="term" value="P:DNA recombination"/>
    <property type="evidence" value="ECO:0007669"/>
    <property type="project" value="InterPro"/>
</dbReference>
<evidence type="ECO:0000259" key="14">
    <source>
        <dbReference type="PROSITE" id="PS51194"/>
    </source>
</evidence>
<reference evidence="15" key="1">
    <citation type="submission" date="2020-10" db="EMBL/GenBank/DDBJ databases">
        <authorList>
            <person name="Gilroy R."/>
        </authorList>
    </citation>
    <scope>NUCLEOTIDE SEQUENCE</scope>
    <source>
        <strain evidence="15">CHK190-19873</strain>
    </source>
</reference>
<dbReference type="PROSITE" id="PS51192">
    <property type="entry name" value="HELICASE_ATP_BIND_1"/>
    <property type="match status" value="1"/>
</dbReference>
<keyword evidence="4 12" id="KW-0547">Nucleotide-binding</keyword>
<keyword evidence="8 12" id="KW-0067">ATP-binding</keyword>
<feature type="domain" description="Helicase ATP-binding" evidence="13">
    <location>
        <begin position="221"/>
        <end position="387"/>
    </location>
</feature>
<dbReference type="PANTHER" id="PTHR30580:SF0">
    <property type="entry name" value="PRIMOSOMAL PROTEIN N"/>
    <property type="match status" value="1"/>
</dbReference>
<accession>A0A9D1JIZ4</accession>
<gene>
    <name evidence="12 15" type="primary">priA</name>
    <name evidence="15" type="ORF">IAB44_00930</name>
</gene>
<evidence type="ECO:0000256" key="8">
    <source>
        <dbReference type="ARBA" id="ARBA00022840"/>
    </source>
</evidence>